<dbReference type="PROSITE" id="PS50111">
    <property type="entry name" value="CHEMOTAXIS_TRANSDUC_2"/>
    <property type="match status" value="1"/>
</dbReference>
<sequence length="544" mass="58300">MFLNIKESLVLAFGVALSVAVGMVVAKAGFGGATSFLLGGMAIIVLAGSAVVSAKIWFSGRTRGLLEACFSDPNMESELPESVLRYRESTKRLLMDLASDVDKQAIGSAEISHFISTLSTSIEHISERSTHIAQVAESMSSTVDSIASDAHSAGEFATKTAASSGAGQKALNDLNSKFNNLGETAQNVSEALSVLREQSQSIQGITEVINGIAEQTNMLALNAAIEAARAGDYGRGFAVVADEVRGLASQTTQATAEIANMLKANHEQAGTASQIMQDLENHMQEAQAIVLETGTALEGITGEAGNSDQLVKNIVRALQDQVSASHAVSGGIDEISQLLGHSEKEAQVAAANGESLSVLAERILVKLGDHNLDSFHDQVRLAAAEAAQAIGEVFEDAIAQGKLSQEDVFDRNYKEVAGTDPPKYNTRYDSFSDRHFPAIQEPEVAKYQEIIFAGAVDQNGYFPTHNKRYSKPLTGDYQADLVNSRTKRIFNDRTGSRCGSHTQSFLLQTYKRDTGEVLHDLSVPIYVNGRHWGGFRVGYLASKH</sequence>
<evidence type="ECO:0000256" key="2">
    <source>
        <dbReference type="ARBA" id="ARBA00023224"/>
    </source>
</evidence>
<comment type="subcellular location">
    <subcellularLocation>
        <location evidence="1">Membrane</location>
    </subcellularLocation>
</comment>
<organism evidence="6 7">
    <name type="scientific">Halioxenophilus aromaticivorans</name>
    <dbReference type="NCBI Taxonomy" id="1306992"/>
    <lineage>
        <taxon>Bacteria</taxon>
        <taxon>Pseudomonadati</taxon>
        <taxon>Pseudomonadota</taxon>
        <taxon>Gammaproteobacteria</taxon>
        <taxon>Alteromonadales</taxon>
        <taxon>Alteromonadaceae</taxon>
        <taxon>Halioxenophilus</taxon>
    </lineage>
</organism>
<dbReference type="AlphaFoldDB" id="A0AAV3U9G2"/>
<feature type="domain" description="Methyl-accepting transducer" evidence="5">
    <location>
        <begin position="100"/>
        <end position="336"/>
    </location>
</feature>
<evidence type="ECO:0000256" key="4">
    <source>
        <dbReference type="SAM" id="Phobius"/>
    </source>
</evidence>
<reference evidence="7" key="1">
    <citation type="journal article" date="2019" name="Int. J. Syst. Evol. Microbiol.">
        <title>The Global Catalogue of Microorganisms (GCM) 10K type strain sequencing project: providing services to taxonomists for standard genome sequencing and annotation.</title>
        <authorList>
            <consortium name="The Broad Institute Genomics Platform"/>
            <consortium name="The Broad Institute Genome Sequencing Center for Infectious Disease"/>
            <person name="Wu L."/>
            <person name="Ma J."/>
        </authorList>
    </citation>
    <scope>NUCLEOTIDE SEQUENCE [LARGE SCALE GENOMIC DNA]</scope>
    <source>
        <strain evidence="7">JCM 19134</strain>
    </source>
</reference>
<dbReference type="InterPro" id="IPR004089">
    <property type="entry name" value="MCPsignal_dom"/>
</dbReference>
<dbReference type="Proteomes" id="UP001409585">
    <property type="component" value="Unassembled WGS sequence"/>
</dbReference>
<keyword evidence="4" id="KW-0812">Transmembrane</keyword>
<protein>
    <submittedName>
        <fullName evidence="6">Methyl-accepting chemotaxis protein</fullName>
    </submittedName>
</protein>
<gene>
    <name evidence="6" type="ORF">GCM10025791_45260</name>
</gene>
<dbReference type="EMBL" id="BAABLX010000077">
    <property type="protein sequence ID" value="GAA4959256.1"/>
    <property type="molecule type" value="Genomic_DNA"/>
</dbReference>
<evidence type="ECO:0000256" key="3">
    <source>
        <dbReference type="PROSITE-ProRule" id="PRU00284"/>
    </source>
</evidence>
<dbReference type="RefSeq" id="WP_345427638.1">
    <property type="nucleotide sequence ID" value="NZ_AP031496.1"/>
</dbReference>
<dbReference type="CDD" id="cd11386">
    <property type="entry name" value="MCP_signal"/>
    <property type="match status" value="1"/>
</dbReference>
<comment type="caution">
    <text evidence="6">The sequence shown here is derived from an EMBL/GenBank/DDBJ whole genome shotgun (WGS) entry which is preliminary data.</text>
</comment>
<keyword evidence="4" id="KW-0472">Membrane</keyword>
<evidence type="ECO:0000313" key="7">
    <source>
        <dbReference type="Proteomes" id="UP001409585"/>
    </source>
</evidence>
<keyword evidence="4" id="KW-1133">Transmembrane helix</keyword>
<evidence type="ECO:0000313" key="6">
    <source>
        <dbReference type="EMBL" id="GAA4959256.1"/>
    </source>
</evidence>
<dbReference type="PANTHER" id="PTHR32089">
    <property type="entry name" value="METHYL-ACCEPTING CHEMOTAXIS PROTEIN MCPB"/>
    <property type="match status" value="1"/>
</dbReference>
<dbReference type="GO" id="GO:0006935">
    <property type="term" value="P:chemotaxis"/>
    <property type="evidence" value="ECO:0007669"/>
    <property type="project" value="UniProtKB-ARBA"/>
</dbReference>
<dbReference type="GO" id="GO:0016020">
    <property type="term" value="C:membrane"/>
    <property type="evidence" value="ECO:0007669"/>
    <property type="project" value="UniProtKB-SubCell"/>
</dbReference>
<feature type="transmembrane region" description="Helical" evidence="4">
    <location>
        <begin position="36"/>
        <end position="58"/>
    </location>
</feature>
<dbReference type="GO" id="GO:0007165">
    <property type="term" value="P:signal transduction"/>
    <property type="evidence" value="ECO:0007669"/>
    <property type="project" value="UniProtKB-KW"/>
</dbReference>
<proteinExistence type="predicted"/>
<evidence type="ECO:0000256" key="1">
    <source>
        <dbReference type="ARBA" id="ARBA00004370"/>
    </source>
</evidence>
<dbReference type="PANTHER" id="PTHR32089:SF112">
    <property type="entry name" value="LYSOZYME-LIKE PROTEIN-RELATED"/>
    <property type="match status" value="1"/>
</dbReference>
<keyword evidence="2 3" id="KW-0807">Transducer</keyword>
<dbReference type="Pfam" id="PF00015">
    <property type="entry name" value="MCPsignal"/>
    <property type="match status" value="1"/>
</dbReference>
<dbReference type="SMART" id="SM00283">
    <property type="entry name" value="MA"/>
    <property type="match status" value="1"/>
</dbReference>
<name>A0AAV3U9G2_9ALTE</name>
<evidence type="ECO:0000259" key="5">
    <source>
        <dbReference type="PROSITE" id="PS50111"/>
    </source>
</evidence>
<keyword evidence="7" id="KW-1185">Reference proteome</keyword>
<accession>A0AAV3U9G2</accession>
<dbReference type="Gene3D" id="1.10.287.950">
    <property type="entry name" value="Methyl-accepting chemotaxis protein"/>
    <property type="match status" value="1"/>
</dbReference>
<dbReference type="SUPFAM" id="SSF58104">
    <property type="entry name" value="Methyl-accepting chemotaxis protein (MCP) signaling domain"/>
    <property type="match status" value="1"/>
</dbReference>